<evidence type="ECO:0000313" key="5">
    <source>
        <dbReference type="Proteomes" id="UP000813463"/>
    </source>
</evidence>
<dbReference type="SUPFAM" id="SSF49590">
    <property type="entry name" value="PHL pollen allergen"/>
    <property type="match status" value="1"/>
</dbReference>
<dbReference type="Pfam" id="PF03330">
    <property type="entry name" value="DPBB_1"/>
    <property type="match status" value="1"/>
</dbReference>
<dbReference type="PROSITE" id="PS50842">
    <property type="entry name" value="EXPANSIN_EG45"/>
    <property type="match status" value="1"/>
</dbReference>
<reference evidence="6" key="2">
    <citation type="submission" date="2025-08" db="UniProtKB">
        <authorList>
            <consortium name="RefSeq"/>
        </authorList>
    </citation>
    <scope>IDENTIFICATION</scope>
    <source>
        <tissue evidence="6">Leaf</tissue>
    </source>
</reference>
<dbReference type="Gene3D" id="2.60.40.760">
    <property type="entry name" value="Expansin, cellulose-binding-like domain"/>
    <property type="match status" value="1"/>
</dbReference>
<organism evidence="5 6">
    <name type="scientific">Spinacia oleracea</name>
    <name type="common">Spinach</name>
    <dbReference type="NCBI Taxonomy" id="3562"/>
    <lineage>
        <taxon>Eukaryota</taxon>
        <taxon>Viridiplantae</taxon>
        <taxon>Streptophyta</taxon>
        <taxon>Embryophyta</taxon>
        <taxon>Tracheophyta</taxon>
        <taxon>Spermatophyta</taxon>
        <taxon>Magnoliopsida</taxon>
        <taxon>eudicotyledons</taxon>
        <taxon>Gunneridae</taxon>
        <taxon>Pentapetalae</taxon>
        <taxon>Caryophyllales</taxon>
        <taxon>Chenopodiaceae</taxon>
        <taxon>Chenopodioideae</taxon>
        <taxon>Anserineae</taxon>
        <taxon>Spinacia</taxon>
    </lineage>
</organism>
<dbReference type="PANTHER" id="PTHR31692:SF4">
    <property type="entry name" value="EXPANSIN-LIKE A1-RELATED"/>
    <property type="match status" value="1"/>
</dbReference>
<dbReference type="KEGG" id="soe:110788157"/>
<evidence type="ECO:0000259" key="3">
    <source>
        <dbReference type="PROSITE" id="PS50842"/>
    </source>
</evidence>
<dbReference type="InterPro" id="IPR007117">
    <property type="entry name" value="Expansin_CBD"/>
</dbReference>
<keyword evidence="2" id="KW-0732">Signal</keyword>
<dbReference type="PRINTS" id="PR01225">
    <property type="entry name" value="EXPANSNFAMLY"/>
</dbReference>
<dbReference type="SUPFAM" id="SSF50685">
    <property type="entry name" value="Barwin-like endoglucanases"/>
    <property type="match status" value="1"/>
</dbReference>
<dbReference type="InterPro" id="IPR036749">
    <property type="entry name" value="Expansin_CBD_sf"/>
</dbReference>
<dbReference type="GO" id="GO:0009505">
    <property type="term" value="C:plant-type cell wall"/>
    <property type="evidence" value="ECO:0007669"/>
    <property type="project" value="TreeGrafter"/>
</dbReference>
<accession>A0A9R0JVD0</accession>
<feature type="domain" description="Expansin-like CBD" evidence="4">
    <location>
        <begin position="158"/>
        <end position="242"/>
    </location>
</feature>
<dbReference type="AlphaFoldDB" id="A0A9R0JVD0"/>
<dbReference type="Gene3D" id="2.40.40.10">
    <property type="entry name" value="RlpA-like domain"/>
    <property type="match status" value="1"/>
</dbReference>
<dbReference type="GO" id="GO:0005576">
    <property type="term" value="C:extracellular region"/>
    <property type="evidence" value="ECO:0007669"/>
    <property type="project" value="InterPro"/>
</dbReference>
<evidence type="ECO:0000256" key="2">
    <source>
        <dbReference type="SAM" id="SignalP"/>
    </source>
</evidence>
<dbReference type="PROSITE" id="PS50843">
    <property type="entry name" value="EXPANSIN_CBD"/>
    <property type="match status" value="1"/>
</dbReference>
<evidence type="ECO:0000313" key="6">
    <source>
        <dbReference type="RefSeq" id="XP_021848486.1"/>
    </source>
</evidence>
<evidence type="ECO:0000256" key="1">
    <source>
        <dbReference type="RuleBase" id="RU003460"/>
    </source>
</evidence>
<feature type="chain" id="PRO_5040394250" evidence="2">
    <location>
        <begin position="18"/>
        <end position="261"/>
    </location>
</feature>
<dbReference type="Proteomes" id="UP000813463">
    <property type="component" value="Chromosome 4"/>
</dbReference>
<name>A0A9R0JVD0_SPIOL</name>
<feature type="signal peptide" evidence="2">
    <location>
        <begin position="1"/>
        <end position="17"/>
    </location>
</feature>
<dbReference type="GO" id="GO:0009506">
    <property type="term" value="C:plasmodesma"/>
    <property type="evidence" value="ECO:0007669"/>
    <property type="project" value="TreeGrafter"/>
</dbReference>
<reference evidence="5" key="1">
    <citation type="journal article" date="2021" name="Nat. Commun.">
        <title>Genomic analyses provide insights into spinach domestication and the genetic basis of agronomic traits.</title>
        <authorList>
            <person name="Cai X."/>
            <person name="Sun X."/>
            <person name="Xu C."/>
            <person name="Sun H."/>
            <person name="Wang X."/>
            <person name="Ge C."/>
            <person name="Zhang Z."/>
            <person name="Wang Q."/>
            <person name="Fei Z."/>
            <person name="Jiao C."/>
            <person name="Wang Q."/>
        </authorList>
    </citation>
    <scope>NUCLEOTIDE SEQUENCE [LARGE SCALE GENOMIC DNA]</scope>
    <source>
        <strain evidence="5">cv. Varoflay</strain>
    </source>
</reference>
<comment type="similarity">
    <text evidence="1">Belongs to the expansin family.</text>
</comment>
<dbReference type="GO" id="GO:0009653">
    <property type="term" value="P:anatomical structure morphogenesis"/>
    <property type="evidence" value="ECO:0007669"/>
    <property type="project" value="UniProtKB-ARBA"/>
</dbReference>
<dbReference type="InterPro" id="IPR007112">
    <property type="entry name" value="Expansin/allergen_DPBB_dom"/>
</dbReference>
<proteinExistence type="inferred from homology"/>
<protein>
    <submittedName>
        <fullName evidence="6">Expansin-like A1</fullName>
    </submittedName>
</protein>
<dbReference type="RefSeq" id="XP_021848486.1">
    <property type="nucleotide sequence ID" value="XM_021992794.2"/>
</dbReference>
<dbReference type="GeneID" id="110788157"/>
<dbReference type="InterPro" id="IPR036908">
    <property type="entry name" value="RlpA-like_sf"/>
</dbReference>
<gene>
    <name evidence="6" type="primary">LOC110788157</name>
</gene>
<keyword evidence="5" id="KW-1185">Reference proteome</keyword>
<dbReference type="Pfam" id="PF01357">
    <property type="entry name" value="Expansin_C"/>
    <property type="match status" value="1"/>
</dbReference>
<dbReference type="InterPro" id="IPR007118">
    <property type="entry name" value="Expan_Lol_pI"/>
</dbReference>
<dbReference type="InterPro" id="IPR009009">
    <property type="entry name" value="RlpA-like_DPBB"/>
</dbReference>
<dbReference type="PANTHER" id="PTHR31692">
    <property type="entry name" value="EXPANSIN-B3"/>
    <property type="match status" value="1"/>
</dbReference>
<dbReference type="OrthoDB" id="623266at2759"/>
<sequence length="261" mass="27912">MAIFLCFVFLLFSSASAACNQCVLSKASFFGSSKGLSGGACGYGPVAVDFHGGHVAAALHTIYKKGEGCGACFQIRCKNSGVCNTKGTKIVVTDLHTDKSNATDFVLSSRAFRAMALPGKDKQLLSVGIADVEYKRVPCVYKGQNVAIRVEKFSKFPNYLAVTALYQGGQTAILGGDVASVDRPSNWVYLSRNYGAVWDTDSAPSGNLTLRFIINSGFDAQFFYTNEGVLPANWKPGVTYNTSVQITNVALDGCAPCNTWK</sequence>
<evidence type="ECO:0000259" key="4">
    <source>
        <dbReference type="PROSITE" id="PS50843"/>
    </source>
</evidence>
<feature type="domain" description="Expansin-like EG45" evidence="3">
    <location>
        <begin position="38"/>
        <end position="144"/>
    </location>
</feature>